<evidence type="ECO:0000259" key="1">
    <source>
        <dbReference type="Pfam" id="PF07486"/>
    </source>
</evidence>
<keyword evidence="3" id="KW-1185">Reference proteome</keyword>
<dbReference type="Pfam" id="PF07486">
    <property type="entry name" value="Hydrolase_2"/>
    <property type="match status" value="1"/>
</dbReference>
<accession>A0ABW4KBJ9</accession>
<comment type="caution">
    <text evidence="2">The sequence shown here is derived from an EMBL/GenBank/DDBJ whole genome shotgun (WGS) entry which is preliminary data.</text>
</comment>
<sequence>MRSGSVRRPSRRRRLRPSLLRIALAGTALVFATTSIARQDALSLIDGRDDRGRAEGAFLVVEPRGGLDVVSLEAADLFGAGHGPGFALSARGAGDNLVLMERADPTPDTAALDPFVDRTTKGDLQPIHAVKPFQLDAAPRRAAPDALATLPALGDLMRPDRRGALATLPQMGDVARTVPSDGALAFDLPSPEPARAPSKVVEAAPQEGALADSAYADAAASGEAAVTRLAMTPREAGANHDGSTPSALYLAGGRMPVTTTPSAETPLAVAALPVAPPQAGATPASGAVTQVAFTPATDAAPGGETTALRGDIEGAGRIETRLSRRLFIPEDQLARSEQCLAEAIYFEARGEPVTGQYAVAQVVMNRVRSGYYPDTICGVVYQNKHRRNACQFSFACDRIPDRVNNARAWEIAERIARDVTQGGAWLPEVGDATHYHATYVRPRWIRDMVKLDAIGLHIFYRVRWHTPPEDAA</sequence>
<proteinExistence type="predicted"/>
<dbReference type="Gene3D" id="1.10.10.2520">
    <property type="entry name" value="Cell wall hydrolase SleB, domain 1"/>
    <property type="match status" value="1"/>
</dbReference>
<dbReference type="GO" id="GO:0016787">
    <property type="term" value="F:hydrolase activity"/>
    <property type="evidence" value="ECO:0007669"/>
    <property type="project" value="UniProtKB-KW"/>
</dbReference>
<dbReference type="RefSeq" id="WP_378800710.1">
    <property type="nucleotide sequence ID" value="NZ_JBHUER010000010.1"/>
</dbReference>
<keyword evidence="2" id="KW-0378">Hydrolase</keyword>
<dbReference type="Proteomes" id="UP001597308">
    <property type="component" value="Unassembled WGS sequence"/>
</dbReference>
<evidence type="ECO:0000313" key="3">
    <source>
        <dbReference type="Proteomes" id="UP001597308"/>
    </source>
</evidence>
<protein>
    <submittedName>
        <fullName evidence="2">Cell wall hydrolase</fullName>
    </submittedName>
</protein>
<gene>
    <name evidence="2" type="ORF">ACFSCV_16780</name>
</gene>
<dbReference type="EMBL" id="JBHUER010000010">
    <property type="protein sequence ID" value="MFD1704664.1"/>
    <property type="molecule type" value="Genomic_DNA"/>
</dbReference>
<feature type="domain" description="Cell wall hydrolase SleB" evidence="1">
    <location>
        <begin position="350"/>
        <end position="460"/>
    </location>
</feature>
<evidence type="ECO:0000313" key="2">
    <source>
        <dbReference type="EMBL" id="MFD1704664.1"/>
    </source>
</evidence>
<organism evidence="2 3">
    <name type="scientific">Methylopila henanensis</name>
    <dbReference type="NCBI Taxonomy" id="873516"/>
    <lineage>
        <taxon>Bacteria</taxon>
        <taxon>Pseudomonadati</taxon>
        <taxon>Pseudomonadota</taxon>
        <taxon>Alphaproteobacteria</taxon>
        <taxon>Hyphomicrobiales</taxon>
        <taxon>Methylopilaceae</taxon>
        <taxon>Methylopila</taxon>
    </lineage>
</organism>
<name>A0ABW4KBJ9_9HYPH</name>
<dbReference type="InterPro" id="IPR042047">
    <property type="entry name" value="SleB_dom1"/>
</dbReference>
<reference evidence="3" key="1">
    <citation type="journal article" date="2019" name="Int. J. Syst. Evol. Microbiol.">
        <title>The Global Catalogue of Microorganisms (GCM) 10K type strain sequencing project: providing services to taxonomists for standard genome sequencing and annotation.</title>
        <authorList>
            <consortium name="The Broad Institute Genomics Platform"/>
            <consortium name="The Broad Institute Genome Sequencing Center for Infectious Disease"/>
            <person name="Wu L."/>
            <person name="Ma J."/>
        </authorList>
    </citation>
    <scope>NUCLEOTIDE SEQUENCE [LARGE SCALE GENOMIC DNA]</scope>
    <source>
        <strain evidence="3">KCTC 23707</strain>
    </source>
</reference>
<dbReference type="InterPro" id="IPR011105">
    <property type="entry name" value="Cell_wall_hydrolase_SleB"/>
</dbReference>